<evidence type="ECO:0000256" key="2">
    <source>
        <dbReference type="ARBA" id="ARBA00005051"/>
    </source>
</evidence>
<keyword evidence="4 10" id="KW-0808">Transferase</keyword>
<comment type="caution">
    <text evidence="10">The sequence shown here is derived from an EMBL/GenBank/DDBJ whole genome shotgun (WGS) entry which is preliminary data.</text>
</comment>
<dbReference type="PROSITE" id="PS00794">
    <property type="entry name" value="HPPK"/>
    <property type="match status" value="1"/>
</dbReference>
<dbReference type="Pfam" id="PF01288">
    <property type="entry name" value="HPPK"/>
    <property type="match status" value="1"/>
</dbReference>
<evidence type="ECO:0000313" key="11">
    <source>
        <dbReference type="Proteomes" id="UP001596113"/>
    </source>
</evidence>
<comment type="catalytic activity">
    <reaction evidence="1">
        <text>6-hydroxymethyl-7,8-dihydropterin + ATP = (7,8-dihydropterin-6-yl)methyl diphosphate + AMP + H(+)</text>
        <dbReference type="Rhea" id="RHEA:11412"/>
        <dbReference type="ChEBI" id="CHEBI:15378"/>
        <dbReference type="ChEBI" id="CHEBI:30616"/>
        <dbReference type="ChEBI" id="CHEBI:44841"/>
        <dbReference type="ChEBI" id="CHEBI:72950"/>
        <dbReference type="ChEBI" id="CHEBI:456215"/>
        <dbReference type="EC" id="2.7.6.3"/>
    </reaction>
</comment>
<evidence type="ECO:0000256" key="8">
    <source>
        <dbReference type="ARBA" id="ARBA00022909"/>
    </source>
</evidence>
<gene>
    <name evidence="10" type="primary">folK</name>
    <name evidence="10" type="ORF">ACFPOF_29410</name>
</gene>
<evidence type="ECO:0000259" key="9">
    <source>
        <dbReference type="PROSITE" id="PS00794"/>
    </source>
</evidence>
<keyword evidence="8" id="KW-0289">Folate biosynthesis</keyword>
<dbReference type="EMBL" id="JBHSMI010000062">
    <property type="protein sequence ID" value="MFC5406864.1"/>
    <property type="molecule type" value="Genomic_DNA"/>
</dbReference>
<sequence length="175" mass="19768">MLEAYVALGANLGDREHSLAEAVRRLQAEPGIELVRVSAAYETAPVGYTDQPSFLNMAIALHTELEPVELLRRLLAIEQEMGRIRDVRWGPRNIDLDLLVHGETSMDTPELTLPHPRMGQRAFVLVPLRDVWPKEKVFPWASELSAFSLEEEGIARYAEWHSADGELRKESKDNA</sequence>
<dbReference type="SUPFAM" id="SSF55083">
    <property type="entry name" value="6-hydroxymethyl-7,8-dihydropterin pyrophosphokinase, HPPK"/>
    <property type="match status" value="1"/>
</dbReference>
<keyword evidence="6" id="KW-0418">Kinase</keyword>
<organism evidence="10 11">
    <name type="scientific">Cohnella soli</name>
    <dbReference type="NCBI Taxonomy" id="425005"/>
    <lineage>
        <taxon>Bacteria</taxon>
        <taxon>Bacillati</taxon>
        <taxon>Bacillota</taxon>
        <taxon>Bacilli</taxon>
        <taxon>Bacillales</taxon>
        <taxon>Paenibacillaceae</taxon>
        <taxon>Cohnella</taxon>
    </lineage>
</organism>
<keyword evidence="11" id="KW-1185">Reference proteome</keyword>
<keyword evidence="7" id="KW-0067">ATP-binding</keyword>
<evidence type="ECO:0000256" key="5">
    <source>
        <dbReference type="ARBA" id="ARBA00022741"/>
    </source>
</evidence>
<feature type="domain" description="7,8-dihydro-6-hydroxymethylpterin-pyrophosphokinase" evidence="9">
    <location>
        <begin position="88"/>
        <end position="99"/>
    </location>
</feature>
<keyword evidence="5" id="KW-0547">Nucleotide-binding</keyword>
<evidence type="ECO:0000256" key="6">
    <source>
        <dbReference type="ARBA" id="ARBA00022777"/>
    </source>
</evidence>
<dbReference type="PANTHER" id="PTHR43071">
    <property type="entry name" value="2-AMINO-4-HYDROXY-6-HYDROXYMETHYLDIHYDROPTERIDINE PYROPHOSPHOKINASE"/>
    <property type="match status" value="1"/>
</dbReference>
<comment type="pathway">
    <text evidence="2">Cofactor biosynthesis; tetrahydrofolate biosynthesis; 2-amino-4-hydroxy-6-hydroxymethyl-7,8-dihydropteridine diphosphate from 7,8-dihydroneopterin triphosphate: step 4/4.</text>
</comment>
<dbReference type="Proteomes" id="UP001596113">
    <property type="component" value="Unassembled WGS sequence"/>
</dbReference>
<dbReference type="RefSeq" id="WP_378139006.1">
    <property type="nucleotide sequence ID" value="NZ_JBHSMI010000062.1"/>
</dbReference>
<proteinExistence type="predicted"/>
<protein>
    <recommendedName>
        <fullName evidence="3">2-amino-4-hydroxy-6-hydroxymethyldihydropteridine diphosphokinase</fullName>
        <ecNumber evidence="3">2.7.6.3</ecNumber>
    </recommendedName>
</protein>
<evidence type="ECO:0000256" key="1">
    <source>
        <dbReference type="ARBA" id="ARBA00000198"/>
    </source>
</evidence>
<dbReference type="InterPro" id="IPR035907">
    <property type="entry name" value="Hppk_sf"/>
</dbReference>
<dbReference type="Gene3D" id="3.30.70.560">
    <property type="entry name" value="7,8-Dihydro-6-hydroxymethylpterin-pyrophosphokinase HPPK"/>
    <property type="match status" value="1"/>
</dbReference>
<evidence type="ECO:0000256" key="4">
    <source>
        <dbReference type="ARBA" id="ARBA00022679"/>
    </source>
</evidence>
<dbReference type="InterPro" id="IPR000550">
    <property type="entry name" value="Hppk"/>
</dbReference>
<dbReference type="GO" id="GO:0003848">
    <property type="term" value="F:2-amino-4-hydroxy-6-hydroxymethyldihydropteridine diphosphokinase activity"/>
    <property type="evidence" value="ECO:0007669"/>
    <property type="project" value="UniProtKB-EC"/>
</dbReference>
<accession>A0ABW0I1Y3</accession>
<evidence type="ECO:0000313" key="10">
    <source>
        <dbReference type="EMBL" id="MFC5406864.1"/>
    </source>
</evidence>
<dbReference type="PANTHER" id="PTHR43071:SF1">
    <property type="entry name" value="2-AMINO-4-HYDROXY-6-HYDROXYMETHYLDIHYDROPTERIDINE PYROPHOSPHOKINASE"/>
    <property type="match status" value="1"/>
</dbReference>
<dbReference type="CDD" id="cd00483">
    <property type="entry name" value="HPPK"/>
    <property type="match status" value="1"/>
</dbReference>
<evidence type="ECO:0000256" key="7">
    <source>
        <dbReference type="ARBA" id="ARBA00022840"/>
    </source>
</evidence>
<name>A0ABW0I1Y3_9BACL</name>
<dbReference type="EC" id="2.7.6.3" evidence="3"/>
<dbReference type="NCBIfam" id="TIGR01498">
    <property type="entry name" value="folK"/>
    <property type="match status" value="1"/>
</dbReference>
<reference evidence="11" key="1">
    <citation type="journal article" date="2019" name="Int. J. Syst. Evol. Microbiol.">
        <title>The Global Catalogue of Microorganisms (GCM) 10K type strain sequencing project: providing services to taxonomists for standard genome sequencing and annotation.</title>
        <authorList>
            <consortium name="The Broad Institute Genomics Platform"/>
            <consortium name="The Broad Institute Genome Sequencing Center for Infectious Disease"/>
            <person name="Wu L."/>
            <person name="Ma J."/>
        </authorList>
    </citation>
    <scope>NUCLEOTIDE SEQUENCE [LARGE SCALE GENOMIC DNA]</scope>
    <source>
        <strain evidence="11">CGMCC 1.18575</strain>
    </source>
</reference>
<evidence type="ECO:0000256" key="3">
    <source>
        <dbReference type="ARBA" id="ARBA00013253"/>
    </source>
</evidence>